<evidence type="ECO:0000259" key="7">
    <source>
        <dbReference type="Pfam" id="PF05199"/>
    </source>
</evidence>
<dbReference type="AlphaFoldDB" id="T1JV64"/>
<dbReference type="PANTHER" id="PTHR11552">
    <property type="entry name" value="GLUCOSE-METHANOL-CHOLINE GMC OXIDOREDUCTASE"/>
    <property type="match status" value="1"/>
</dbReference>
<comment type="similarity">
    <text evidence="2">Belongs to the GMC oxidoreductase family.</text>
</comment>
<feature type="binding site" evidence="5">
    <location>
        <position position="188"/>
    </location>
    <ligand>
        <name>FAD</name>
        <dbReference type="ChEBI" id="CHEBI:57692"/>
    </ligand>
</feature>
<keyword evidence="9" id="KW-1185">Reference proteome</keyword>
<dbReference type="InterPro" id="IPR000172">
    <property type="entry name" value="GMC_OxRdtase_N"/>
</dbReference>
<proteinExistence type="inferred from homology"/>
<dbReference type="OrthoDB" id="269227at2759"/>
<evidence type="ECO:0000256" key="5">
    <source>
        <dbReference type="PIRSR" id="PIRSR000137-2"/>
    </source>
</evidence>
<dbReference type="Pfam" id="PF00732">
    <property type="entry name" value="GMC_oxred_N"/>
    <property type="match status" value="1"/>
</dbReference>
<feature type="binding site" evidence="5">
    <location>
        <begin position="589"/>
        <end position="590"/>
    </location>
    <ligand>
        <name>FAD</name>
        <dbReference type="ChEBI" id="CHEBI:57692"/>
    </ligand>
</feature>
<dbReference type="SUPFAM" id="SSF54373">
    <property type="entry name" value="FAD-linked reductases, C-terminal domain"/>
    <property type="match status" value="1"/>
</dbReference>
<gene>
    <name evidence="8" type="primary">107370847</name>
</gene>
<comment type="cofactor">
    <cofactor evidence="1 5">
        <name>FAD</name>
        <dbReference type="ChEBI" id="CHEBI:57692"/>
    </cofactor>
</comment>
<evidence type="ECO:0000259" key="6">
    <source>
        <dbReference type="Pfam" id="PF00732"/>
    </source>
</evidence>
<evidence type="ECO:0000256" key="4">
    <source>
        <dbReference type="ARBA" id="ARBA00022827"/>
    </source>
</evidence>
<feature type="domain" description="Glucose-methanol-choline oxidoreductase C-terminal" evidence="7">
    <location>
        <begin position="502"/>
        <end position="643"/>
    </location>
</feature>
<evidence type="ECO:0000313" key="8">
    <source>
        <dbReference type="EnsemblMetazoa" id="tetur02g03480.1"/>
    </source>
</evidence>
<evidence type="ECO:0000256" key="3">
    <source>
        <dbReference type="ARBA" id="ARBA00022630"/>
    </source>
</evidence>
<evidence type="ECO:0000256" key="2">
    <source>
        <dbReference type="ARBA" id="ARBA00010790"/>
    </source>
</evidence>
<evidence type="ECO:0000256" key="1">
    <source>
        <dbReference type="ARBA" id="ARBA00001974"/>
    </source>
</evidence>
<dbReference type="SUPFAM" id="SSF51905">
    <property type="entry name" value="FAD/NAD(P)-binding domain"/>
    <property type="match status" value="1"/>
</dbReference>
<dbReference type="HOGENOM" id="CLU_002865_7_0_1"/>
<dbReference type="Proteomes" id="UP000015104">
    <property type="component" value="Unassembled WGS sequence"/>
</dbReference>
<dbReference type="EnsemblMetazoa" id="tetur02g03480.1">
    <property type="protein sequence ID" value="tetur02g03480.1"/>
    <property type="gene ID" value="tetur02g03480"/>
</dbReference>
<reference evidence="8" key="2">
    <citation type="submission" date="2015-06" db="UniProtKB">
        <authorList>
            <consortium name="EnsemblMetazoa"/>
        </authorList>
    </citation>
    <scope>IDENTIFICATION</scope>
</reference>
<dbReference type="Pfam" id="PF05199">
    <property type="entry name" value="GMC_oxred_C"/>
    <property type="match status" value="1"/>
</dbReference>
<evidence type="ECO:0008006" key="10">
    <source>
        <dbReference type="Google" id="ProtNLM"/>
    </source>
</evidence>
<dbReference type="EMBL" id="CAEY01000792">
    <property type="status" value="NOT_ANNOTATED_CDS"/>
    <property type="molecule type" value="Genomic_DNA"/>
</dbReference>
<accession>T1JV64</accession>
<feature type="binding site" evidence="5">
    <location>
        <position position="320"/>
    </location>
    <ligand>
        <name>FAD</name>
        <dbReference type="ChEBI" id="CHEBI:57692"/>
    </ligand>
</feature>
<dbReference type="GO" id="GO:0016614">
    <property type="term" value="F:oxidoreductase activity, acting on CH-OH group of donors"/>
    <property type="evidence" value="ECO:0007669"/>
    <property type="project" value="InterPro"/>
</dbReference>
<dbReference type="OMA" id="STTWHAC"/>
<dbReference type="eggNOG" id="KOG1238">
    <property type="taxonomic scope" value="Eukaryota"/>
</dbReference>
<keyword evidence="4 5" id="KW-0274">FAD</keyword>
<dbReference type="STRING" id="32264.T1JV64"/>
<dbReference type="PIRSF" id="PIRSF000137">
    <property type="entry name" value="Alcohol_oxidase"/>
    <property type="match status" value="1"/>
</dbReference>
<organism evidence="8 9">
    <name type="scientific">Tetranychus urticae</name>
    <name type="common">Two-spotted spider mite</name>
    <dbReference type="NCBI Taxonomy" id="32264"/>
    <lineage>
        <taxon>Eukaryota</taxon>
        <taxon>Metazoa</taxon>
        <taxon>Ecdysozoa</taxon>
        <taxon>Arthropoda</taxon>
        <taxon>Chelicerata</taxon>
        <taxon>Arachnida</taxon>
        <taxon>Acari</taxon>
        <taxon>Acariformes</taxon>
        <taxon>Trombidiformes</taxon>
        <taxon>Prostigmata</taxon>
        <taxon>Eleutherengona</taxon>
        <taxon>Raphignathae</taxon>
        <taxon>Tetranychoidea</taxon>
        <taxon>Tetranychidae</taxon>
        <taxon>Tetranychus</taxon>
    </lineage>
</organism>
<keyword evidence="3" id="KW-0285">Flavoprotein</keyword>
<dbReference type="InterPro" id="IPR007867">
    <property type="entry name" value="GMC_OxRtase_C"/>
</dbReference>
<dbReference type="Gene3D" id="3.30.560.10">
    <property type="entry name" value="Glucose Oxidase, domain 3"/>
    <property type="match status" value="1"/>
</dbReference>
<evidence type="ECO:0000313" key="9">
    <source>
        <dbReference type="Proteomes" id="UP000015104"/>
    </source>
</evidence>
<name>T1JV64_TETUR</name>
<dbReference type="Gene3D" id="3.50.50.60">
    <property type="entry name" value="FAD/NAD(P)-binding domain"/>
    <property type="match status" value="1"/>
</dbReference>
<feature type="domain" description="Glucose-methanol-choline oxidoreductase N-terminal" evidence="6">
    <location>
        <begin position="103"/>
        <end position="397"/>
    </location>
</feature>
<dbReference type="InterPro" id="IPR012132">
    <property type="entry name" value="GMC_OxRdtase"/>
</dbReference>
<dbReference type="KEGG" id="tut:107370847"/>
<reference evidence="9" key="1">
    <citation type="submission" date="2011-08" db="EMBL/GenBank/DDBJ databases">
        <authorList>
            <person name="Rombauts S."/>
        </authorList>
    </citation>
    <scope>NUCLEOTIDE SEQUENCE</scope>
    <source>
        <strain evidence="9">London</strain>
    </source>
</reference>
<protein>
    <recommendedName>
        <fullName evidence="10">Glucose-methanol-choline oxidoreductase N-terminal domain-containing protein</fullName>
    </recommendedName>
</protein>
<dbReference type="GO" id="GO:0050660">
    <property type="term" value="F:flavin adenine dinucleotide binding"/>
    <property type="evidence" value="ECO:0007669"/>
    <property type="project" value="InterPro"/>
</dbReference>
<feature type="binding site" evidence="5">
    <location>
        <position position="184"/>
    </location>
    <ligand>
        <name>FAD</name>
        <dbReference type="ChEBI" id="CHEBI:57692"/>
    </ligand>
</feature>
<dbReference type="InterPro" id="IPR036188">
    <property type="entry name" value="FAD/NAD-bd_sf"/>
</dbReference>
<sequence length="675" mass="74857">MYFTKMVPRSTVFLFVYISFGLVLTESRRAGFKNVITKLFEEPLNDDNEGLKPLRSQLCPRRCKLKSADDPNQFATIVASLYGPRAVPYSLDSSSPSNVNRTYDYIIVGAGSAGSTLAARLTEDRNVRVLIIEAGSKESIFSNVPRFALKLVGSQMDWAYESVPQARSSFGLNGRKIPAYRGKVIGGTSGINFMLNVRGNKRDYDRWEQLGATGWNYSSVSPYFIKMEDSRDPQGDPGYHGTSGPLTISPVTELFPVDRAFLRGCHQYGLDLGDFNGENQLRFRHPTFTIRDGGRCSTGRAYLGPTSSRSNLEVILNSKVDKVLFDKNKQAIGVQFYNNDMTYQVFVRREVILSAGVFNTPQILMLSGIGPRKQLNGLGIPVIYDSPGVGVGLQDHPFTFIMFTTRYGTSYVAGRADNQDDLQQYLFDRSGPLTSPGLNVAGFWRSKFARDSRPDVLIHEFGYILQKPASDGALNIRQDILSEYLPPENSDGVMYAVALNRPQSHGTVRLASADPRDPPLIDFNLFSNSRDIDVMVEGCKLILGIAKTPAMQSVTPKRLNSTLGECSQFPLDSDPYLRCLIQTLTFTLWHSTSTAKMGSANDIMSVVDPYLRVYGVKKLRVVDASVMPEVSSGNTNIPVIVIAERAADIIKGRVLRPCKLPFTDEEQILSDYVSI</sequence>
<dbReference type="PANTHER" id="PTHR11552:SF147">
    <property type="entry name" value="CHOLINE DEHYDROGENASE, MITOCHONDRIAL"/>
    <property type="match status" value="1"/>
</dbReference>